<keyword evidence="3" id="KW-1185">Reference proteome</keyword>
<dbReference type="OrthoDB" id="2788868at2759"/>
<organism evidence="2 3">
    <name type="scientific">Hyaloscypha hepaticicola</name>
    <dbReference type="NCBI Taxonomy" id="2082293"/>
    <lineage>
        <taxon>Eukaryota</taxon>
        <taxon>Fungi</taxon>
        <taxon>Dikarya</taxon>
        <taxon>Ascomycota</taxon>
        <taxon>Pezizomycotina</taxon>
        <taxon>Leotiomycetes</taxon>
        <taxon>Helotiales</taxon>
        <taxon>Hyaloscyphaceae</taxon>
        <taxon>Hyaloscypha</taxon>
    </lineage>
</organism>
<evidence type="ECO:0000313" key="2">
    <source>
        <dbReference type="EMBL" id="PMD18443.1"/>
    </source>
</evidence>
<dbReference type="Proteomes" id="UP000235672">
    <property type="component" value="Unassembled WGS sequence"/>
</dbReference>
<gene>
    <name evidence="2" type="ORF">NA56DRAFT_751393</name>
</gene>
<name>A0A2J6PWN5_9HELO</name>
<evidence type="ECO:0000259" key="1">
    <source>
        <dbReference type="SMART" id="SM00860"/>
    </source>
</evidence>
<protein>
    <recommendedName>
        <fullName evidence="1">Knr4/Smi1-like domain-containing protein</fullName>
    </recommendedName>
</protein>
<feature type="domain" description="Knr4/Smi1-like" evidence="1">
    <location>
        <begin position="317"/>
        <end position="416"/>
    </location>
</feature>
<sequence>MHPKFNPTQILRTIGEQELGYTLYDFAAEFAVLGYLEITRELVGLVNKYAPLYRETAQDLFKPLWLIWDMTGIWPGGEQAHVQRSANSRNEESNKGMREEISELAEQYETSSWENAGFKEKGEQVYDETRLRSCLRKLREFTEDENEWDYTNVDATTGYVAMSKSATLLKILENAAVLRKQGGSRAGEGLPEIDEIMGWVAKRLHANQMITYLTKSAKVWELLKDGALAKAIGVKEEKVQELGQKVIETFKRRYENGVQRSGMWGISVEEVVQIIEHNSINEAPKSFWNEMYGVEEEKEGSKDGDEGRPLTSILKDPLPRNDIAALEDRLNISLPNDYKDFLEATNGMGESWGGFIVEPPLFAASEISFNLLMDIYNDEQWPTVGTPLEIGSADINHVWLLPPPKVKEIVSMYLNQRGLSVKIKTLIENAVTSWAGSVREFENLEWCVMTWASGGAADMRAYPSFKAYLVYKAEASESEGIGIDNPERVCFSYSCR</sequence>
<evidence type="ECO:0000313" key="3">
    <source>
        <dbReference type="Proteomes" id="UP000235672"/>
    </source>
</evidence>
<dbReference type="EMBL" id="KZ613494">
    <property type="protein sequence ID" value="PMD18443.1"/>
    <property type="molecule type" value="Genomic_DNA"/>
</dbReference>
<accession>A0A2J6PWN5</accession>
<reference evidence="2 3" key="1">
    <citation type="submission" date="2016-05" db="EMBL/GenBank/DDBJ databases">
        <title>A degradative enzymes factory behind the ericoid mycorrhizal symbiosis.</title>
        <authorList>
            <consortium name="DOE Joint Genome Institute"/>
            <person name="Martino E."/>
            <person name="Morin E."/>
            <person name="Grelet G."/>
            <person name="Kuo A."/>
            <person name="Kohler A."/>
            <person name="Daghino S."/>
            <person name="Barry K."/>
            <person name="Choi C."/>
            <person name="Cichocki N."/>
            <person name="Clum A."/>
            <person name="Copeland A."/>
            <person name="Hainaut M."/>
            <person name="Haridas S."/>
            <person name="Labutti K."/>
            <person name="Lindquist E."/>
            <person name="Lipzen A."/>
            <person name="Khouja H.-R."/>
            <person name="Murat C."/>
            <person name="Ohm R."/>
            <person name="Olson A."/>
            <person name="Spatafora J."/>
            <person name="Veneault-Fourrey C."/>
            <person name="Henrissat B."/>
            <person name="Grigoriev I."/>
            <person name="Martin F."/>
            <person name="Perotto S."/>
        </authorList>
    </citation>
    <scope>NUCLEOTIDE SEQUENCE [LARGE SCALE GENOMIC DNA]</scope>
    <source>
        <strain evidence="2 3">UAMH 7357</strain>
    </source>
</reference>
<dbReference type="Pfam" id="PF09346">
    <property type="entry name" value="SMI1_KNR4"/>
    <property type="match status" value="1"/>
</dbReference>
<dbReference type="InterPro" id="IPR018958">
    <property type="entry name" value="Knr4/Smi1-like_dom"/>
</dbReference>
<dbReference type="InterPro" id="IPR037883">
    <property type="entry name" value="Knr4/Smi1-like_sf"/>
</dbReference>
<dbReference type="Gene3D" id="3.40.1580.10">
    <property type="entry name" value="SMI1/KNR4-like"/>
    <property type="match status" value="1"/>
</dbReference>
<dbReference type="SMART" id="SM00860">
    <property type="entry name" value="SMI1_KNR4"/>
    <property type="match status" value="1"/>
</dbReference>
<proteinExistence type="predicted"/>
<dbReference type="AlphaFoldDB" id="A0A2J6PWN5"/>
<dbReference type="SUPFAM" id="SSF160631">
    <property type="entry name" value="SMI1/KNR4-like"/>
    <property type="match status" value="1"/>
</dbReference>